<gene>
    <name evidence="1" type="ORF">TwortDSMZ_155</name>
</gene>
<dbReference type="RefSeq" id="YP_238615.1">
    <property type="nucleotide sequence ID" value="NC_007021.1"/>
</dbReference>
<evidence type="ECO:0000313" key="2">
    <source>
        <dbReference type="Proteomes" id="UP000503318"/>
    </source>
</evidence>
<dbReference type="Proteomes" id="UP000503318">
    <property type="component" value="Segment"/>
</dbReference>
<dbReference type="EMBL" id="MT151386">
    <property type="protein sequence ID" value="QIW89153.1"/>
    <property type="molecule type" value="Genomic_DNA"/>
</dbReference>
<sequence length="211" mass="25123">MNRYVVDPSMNDLERDVDTLLYKYKNLRWSLYHRYAGVLSNESERQELQEYIDEQFIKLVKEYNIRSGVDFPGYIKSKLTLRVRNSYVKKNKKYKKTELLGNKDNTVEMLSEQLVSGVNESDVISYVFEGVEFNDIQKLLLYYLLDDGYHEDSAIIRLVSEELAVQRKEVSKELEELRTYIKFKIDAYHENFTKNLMEHGKVNTENTTWEL</sequence>
<reference evidence="1 2" key="1">
    <citation type="submission" date="2020-03" db="EMBL/GenBank/DDBJ databases">
        <title>Variable regions in the genome of staphylococcal bacteriophage Twort.</title>
        <authorList>
            <person name="Glowacka-Rutkowska A."/>
            <person name="Gawor J."/>
            <person name="Lobocka M."/>
        </authorList>
    </citation>
    <scope>NUCLEOTIDE SEQUENCE [LARGE SCALE GENOMIC DNA]</scope>
</reference>
<accession>A0A6H0X5H5</accession>
<protein>
    <submittedName>
        <fullName evidence="1">RNA polymerase sigma factor</fullName>
    </submittedName>
</protein>
<organismHost>
    <name type="scientific">Twortvirus twort</name>
    <dbReference type="NCBI Taxonomy" id="55510"/>
</organismHost>
<proteinExistence type="predicted"/>
<dbReference type="KEGG" id="vg:5130414"/>
<organism evidence="1 2">
    <name type="scientific">Staphylococcus phage Twort (strain DSM 17442 / HER 48)</name>
    <name type="common">Bacteriophage Twort</name>
    <dbReference type="NCBI Taxonomy" id="2908167"/>
    <lineage>
        <taxon>Viruses</taxon>
        <taxon>Duplodnaviria</taxon>
        <taxon>Heunggongvirae</taxon>
        <taxon>Uroviricota</taxon>
        <taxon>Caudoviricetes</taxon>
        <taxon>Herelleviridae</taxon>
        <taxon>Twortvirinae</taxon>
        <taxon>Twortvirus</taxon>
        <taxon>Twortvirus twort</taxon>
    </lineage>
</organism>
<evidence type="ECO:0000313" key="1">
    <source>
        <dbReference type="EMBL" id="QIW89153.1"/>
    </source>
</evidence>
<dbReference type="OrthoDB" id="15139at10239"/>
<name>A0A6H0X5H5_BPTWO</name>